<keyword evidence="2" id="KW-1185">Reference proteome</keyword>
<evidence type="ECO:0000313" key="1">
    <source>
        <dbReference type="EMBL" id="GGS53397.1"/>
    </source>
</evidence>
<name>A0A918GQZ4_STRGD</name>
<dbReference type="Proteomes" id="UP000653493">
    <property type="component" value="Unassembled WGS sequence"/>
</dbReference>
<proteinExistence type="predicted"/>
<dbReference type="EMBL" id="BMSL01000017">
    <property type="protein sequence ID" value="GGS53397.1"/>
    <property type="molecule type" value="Genomic_DNA"/>
</dbReference>
<organism evidence="1 2">
    <name type="scientific">Streptomyces griseoviridis</name>
    <dbReference type="NCBI Taxonomy" id="45398"/>
    <lineage>
        <taxon>Bacteria</taxon>
        <taxon>Bacillati</taxon>
        <taxon>Actinomycetota</taxon>
        <taxon>Actinomycetes</taxon>
        <taxon>Kitasatosporales</taxon>
        <taxon>Streptomycetaceae</taxon>
        <taxon>Streptomyces</taxon>
    </lineage>
</organism>
<reference evidence="1" key="2">
    <citation type="submission" date="2020-09" db="EMBL/GenBank/DDBJ databases">
        <authorList>
            <person name="Sun Q."/>
            <person name="Ohkuma M."/>
        </authorList>
    </citation>
    <scope>NUCLEOTIDE SEQUENCE</scope>
    <source>
        <strain evidence="1">JCM 4234</strain>
    </source>
</reference>
<gene>
    <name evidence="1" type="ORF">GCM10010238_48540</name>
</gene>
<sequence>MTVSAGVGNSAHPLSTADTEHVRLHAYWTRRTLERVPLSAPLTALVFRHERMDGSGCCRRGTGGPRLSQTGRVLAAADVFAAPTEPRTHRDAHPAEAAAILLSWAPVRVLSSCTRPA</sequence>
<dbReference type="AlphaFoldDB" id="A0A918GQZ4"/>
<dbReference type="Gene3D" id="1.10.3210.10">
    <property type="entry name" value="Hypothetical protein af1432"/>
    <property type="match status" value="1"/>
</dbReference>
<accession>A0A918GQZ4</accession>
<dbReference type="Pfam" id="PF13487">
    <property type="entry name" value="HD_5"/>
    <property type="match status" value="1"/>
</dbReference>
<evidence type="ECO:0000313" key="2">
    <source>
        <dbReference type="Proteomes" id="UP000653493"/>
    </source>
</evidence>
<reference evidence="1" key="1">
    <citation type="journal article" date="2014" name="Int. J. Syst. Evol. Microbiol.">
        <title>Complete genome sequence of Corynebacterium casei LMG S-19264T (=DSM 44701T), isolated from a smear-ripened cheese.</title>
        <authorList>
            <consortium name="US DOE Joint Genome Institute (JGI-PGF)"/>
            <person name="Walter F."/>
            <person name="Albersmeier A."/>
            <person name="Kalinowski J."/>
            <person name="Ruckert C."/>
        </authorList>
    </citation>
    <scope>NUCLEOTIDE SEQUENCE</scope>
    <source>
        <strain evidence="1">JCM 4234</strain>
    </source>
</reference>
<protein>
    <submittedName>
        <fullName evidence="1">Uncharacterized protein</fullName>
    </submittedName>
</protein>
<comment type="caution">
    <text evidence="1">The sequence shown here is derived from an EMBL/GenBank/DDBJ whole genome shotgun (WGS) entry which is preliminary data.</text>
</comment>